<proteinExistence type="predicted"/>
<feature type="domain" description="MoaB/Mog" evidence="1">
    <location>
        <begin position="4"/>
        <end position="179"/>
    </location>
</feature>
<evidence type="ECO:0000259" key="1">
    <source>
        <dbReference type="SMART" id="SM00852"/>
    </source>
</evidence>
<dbReference type="SUPFAM" id="SSF53218">
    <property type="entry name" value="Molybdenum cofactor biosynthesis proteins"/>
    <property type="match status" value="1"/>
</dbReference>
<dbReference type="Proteomes" id="UP001596447">
    <property type="component" value="Unassembled WGS sequence"/>
</dbReference>
<dbReference type="InterPro" id="IPR056596">
    <property type="entry name" value="FLAD1_M"/>
</dbReference>
<dbReference type="Pfam" id="PF24102">
    <property type="entry name" value="FLAD1_M"/>
    <property type="match status" value="1"/>
</dbReference>
<dbReference type="InterPro" id="IPR036425">
    <property type="entry name" value="MoaB/Mog-like_dom_sf"/>
</dbReference>
<dbReference type="NCBIfam" id="TIGR00177">
    <property type="entry name" value="molyb_syn"/>
    <property type="match status" value="1"/>
</dbReference>
<evidence type="ECO:0000313" key="3">
    <source>
        <dbReference type="Proteomes" id="UP001596447"/>
    </source>
</evidence>
<protein>
    <submittedName>
        <fullName evidence="2">Competence/damage-inducible protein A</fullName>
    </submittedName>
</protein>
<dbReference type="EMBL" id="JBHTAR010000011">
    <property type="protein sequence ID" value="MFC7200152.1"/>
    <property type="molecule type" value="Genomic_DNA"/>
</dbReference>
<evidence type="ECO:0000313" key="2">
    <source>
        <dbReference type="EMBL" id="MFC7200152.1"/>
    </source>
</evidence>
<reference evidence="2 3" key="1">
    <citation type="journal article" date="2019" name="Int. J. Syst. Evol. Microbiol.">
        <title>The Global Catalogue of Microorganisms (GCM) 10K type strain sequencing project: providing services to taxonomists for standard genome sequencing and annotation.</title>
        <authorList>
            <consortium name="The Broad Institute Genomics Platform"/>
            <consortium name="The Broad Institute Genome Sequencing Center for Infectious Disease"/>
            <person name="Wu L."/>
            <person name="Ma J."/>
        </authorList>
    </citation>
    <scope>NUCLEOTIDE SEQUENCE [LARGE SCALE GENOMIC DNA]</scope>
    <source>
        <strain evidence="2 3">XZGYJ-43</strain>
    </source>
</reference>
<dbReference type="AlphaFoldDB" id="A0ABD5Z4H7"/>
<dbReference type="PANTHER" id="PTHR13939:SF0">
    <property type="entry name" value="NMN AMIDOHYDROLASE-LIKE PROTEIN YFAY"/>
    <property type="match status" value="1"/>
</dbReference>
<gene>
    <name evidence="2" type="ORF">ACFQJ9_12150</name>
</gene>
<dbReference type="InterPro" id="IPR001453">
    <property type="entry name" value="MoaB/Mog_dom"/>
</dbReference>
<keyword evidence="3" id="KW-1185">Reference proteome</keyword>
<sequence>MEVAILTVGDELLSGDTENTNATWLARQVTARGATVTRILVVPDDRGVIADYVRQWADRFDAVVVTGGLGGTHDDVTMDAVADALGRDLVVDPDAKDAVICTAAEFRDANPELVDAYDLDLDVDAWASVPEGARVLENEAGLAPGCAVDADGATVYVTPGIPAEMKAVFETVADEFGGDVVSERIYTPAPEGAITDLLAELHDTFDVAVGSYPSEEGPNSVKVTGTDLDEVSKAVSWLEERLETVEPEDAA</sequence>
<accession>A0ABD5Z4H7</accession>
<dbReference type="PANTHER" id="PTHR13939">
    <property type="entry name" value="NICOTINAMIDE-NUCLEOTIDE AMIDOHYDROLASE PNCC"/>
    <property type="match status" value="1"/>
</dbReference>
<name>A0ABD5Z4H7_9EURY</name>
<dbReference type="Gene3D" id="3.40.980.10">
    <property type="entry name" value="MoaB/Mog-like domain"/>
    <property type="match status" value="1"/>
</dbReference>
<dbReference type="Pfam" id="PF00994">
    <property type="entry name" value="MoCF_biosynth"/>
    <property type="match status" value="1"/>
</dbReference>
<dbReference type="InterPro" id="IPR050101">
    <property type="entry name" value="CinA"/>
</dbReference>
<dbReference type="RefSeq" id="WP_279526942.1">
    <property type="nucleotide sequence ID" value="NZ_CP122312.1"/>
</dbReference>
<dbReference type="SMART" id="SM00852">
    <property type="entry name" value="MoCF_biosynth"/>
    <property type="match status" value="1"/>
</dbReference>
<organism evidence="2 3">
    <name type="scientific">Halospeciosus flavus</name>
    <dbReference type="NCBI Taxonomy" id="3032283"/>
    <lineage>
        <taxon>Archaea</taxon>
        <taxon>Methanobacteriati</taxon>
        <taxon>Methanobacteriota</taxon>
        <taxon>Stenosarchaea group</taxon>
        <taxon>Halobacteria</taxon>
        <taxon>Halobacteriales</taxon>
        <taxon>Halobacteriaceae</taxon>
        <taxon>Halospeciosus</taxon>
    </lineage>
</organism>
<comment type="caution">
    <text evidence="2">The sequence shown here is derived from an EMBL/GenBank/DDBJ whole genome shotgun (WGS) entry which is preliminary data.</text>
</comment>
<dbReference type="CDD" id="cd00885">
    <property type="entry name" value="cinA"/>
    <property type="match status" value="1"/>
</dbReference>